<dbReference type="Proteomes" id="UP001353858">
    <property type="component" value="Unassembled WGS sequence"/>
</dbReference>
<feature type="transmembrane region" description="Helical" evidence="1">
    <location>
        <begin position="184"/>
        <end position="200"/>
    </location>
</feature>
<dbReference type="InterPro" id="IPR051413">
    <property type="entry name" value="K/Na_HCN_channel"/>
</dbReference>
<dbReference type="Gene3D" id="1.10.287.630">
    <property type="entry name" value="Helix hairpin bin"/>
    <property type="match status" value="1"/>
</dbReference>
<dbReference type="CDD" id="cd00038">
    <property type="entry name" value="CAP_ED"/>
    <property type="match status" value="1"/>
</dbReference>
<dbReference type="PROSITE" id="PS50042">
    <property type="entry name" value="CNMP_BINDING_3"/>
    <property type="match status" value="1"/>
</dbReference>
<evidence type="ECO:0000313" key="4">
    <source>
        <dbReference type="Proteomes" id="UP001353858"/>
    </source>
</evidence>
<keyword evidence="1" id="KW-0472">Membrane</keyword>
<keyword evidence="4" id="KW-1185">Reference proteome</keyword>
<dbReference type="PANTHER" id="PTHR45689:SF14">
    <property type="entry name" value="CYCLIC NUCLEOTIDE-GATED CATION CHANNEL SUBUNIT A-LIKE PROTEIN"/>
    <property type="match status" value="1"/>
</dbReference>
<evidence type="ECO:0000256" key="1">
    <source>
        <dbReference type="SAM" id="Phobius"/>
    </source>
</evidence>
<feature type="transmembrane region" description="Helical" evidence="1">
    <location>
        <begin position="221"/>
        <end position="244"/>
    </location>
</feature>
<name>A0AAN7P2B7_9COLE</name>
<dbReference type="AlphaFoldDB" id="A0AAN7P2B7"/>
<reference evidence="4" key="1">
    <citation type="submission" date="2023-01" db="EMBL/GenBank/DDBJ databases">
        <title>Key to firefly adult light organ development and bioluminescence: homeobox transcription factors regulate luciferase expression and transportation to peroxisome.</title>
        <authorList>
            <person name="Fu X."/>
        </authorList>
    </citation>
    <scope>NUCLEOTIDE SEQUENCE [LARGE SCALE GENOMIC DNA]</scope>
</reference>
<dbReference type="GO" id="GO:0098855">
    <property type="term" value="C:HCN channel complex"/>
    <property type="evidence" value="ECO:0007669"/>
    <property type="project" value="TreeGrafter"/>
</dbReference>
<protein>
    <recommendedName>
        <fullName evidence="2">Cyclic nucleotide-binding domain-containing protein</fullName>
    </recommendedName>
</protein>
<accession>A0AAN7P2B7</accession>
<dbReference type="GO" id="GO:0003254">
    <property type="term" value="P:regulation of membrane depolarization"/>
    <property type="evidence" value="ECO:0007669"/>
    <property type="project" value="TreeGrafter"/>
</dbReference>
<proteinExistence type="predicted"/>
<sequence length="577" mass="68094">MSRHDCILQNTLASPLPKLPPRSSKFRKWTRNIREYFMVSEENTDTKFFFRSKASIRAEKQRQFRQCKPYIIHPCSKFRWQHEILMSVLWFSQLLKNPFAAAFYSHTLDGFTKSCWKIVDVTVDTYLCVNVLICFLTGVPKKQTNEVILEPKKIAKHYLSTYFICDLFGVLPINYLLHLLDYEYHFSTYILACCCLLQFIRLKTAIQYFRKTRLFRCTQNAYRIFSLAVTALFIVHWSACYIYIIPKLLSESNGGILFNDSWLNTAKIQPMLTNVTISHRYIQCFLTAFCHIFAAGDGQYPIINWIECYMFSAIMIGGFVLYCYIIATVLEMLVSNGIFDLKYDELMNRIKKYTERNNLSTTVQKRLKLYYKHQYQRHYFKERIIFNSLSEHLRDEIILHDCKRLVEKSMLFKRLSKKSLGLIISCLKREIFLPGDVILNKDKKSIYFVSYGNVAVTLSSGHEYGHCEDGDCFGFVSVFVGVAEDMKIDLAVALELSELYSLDKKDLDRCIIHDEQIYYHFYQYAKERYYTILRRVESTRDCELDHADVLYQLRNGQILEHNSCKRKYIDTKEVNIL</sequence>
<organism evidence="3 4">
    <name type="scientific">Aquatica leii</name>
    <dbReference type="NCBI Taxonomy" id="1421715"/>
    <lineage>
        <taxon>Eukaryota</taxon>
        <taxon>Metazoa</taxon>
        <taxon>Ecdysozoa</taxon>
        <taxon>Arthropoda</taxon>
        <taxon>Hexapoda</taxon>
        <taxon>Insecta</taxon>
        <taxon>Pterygota</taxon>
        <taxon>Neoptera</taxon>
        <taxon>Endopterygota</taxon>
        <taxon>Coleoptera</taxon>
        <taxon>Polyphaga</taxon>
        <taxon>Elateriformia</taxon>
        <taxon>Elateroidea</taxon>
        <taxon>Lampyridae</taxon>
        <taxon>Luciolinae</taxon>
        <taxon>Aquatica</taxon>
    </lineage>
</organism>
<dbReference type="EMBL" id="JARPUR010000007">
    <property type="protein sequence ID" value="KAK4872706.1"/>
    <property type="molecule type" value="Genomic_DNA"/>
</dbReference>
<dbReference type="GO" id="GO:0005249">
    <property type="term" value="F:voltage-gated potassium channel activity"/>
    <property type="evidence" value="ECO:0007669"/>
    <property type="project" value="TreeGrafter"/>
</dbReference>
<dbReference type="PANTHER" id="PTHR45689">
    <property type="entry name" value="I[[H]] CHANNEL, ISOFORM E"/>
    <property type="match status" value="1"/>
</dbReference>
<keyword evidence="1" id="KW-0812">Transmembrane</keyword>
<comment type="caution">
    <text evidence="3">The sequence shown here is derived from an EMBL/GenBank/DDBJ whole genome shotgun (WGS) entry which is preliminary data.</text>
</comment>
<feature type="domain" description="Cyclic nucleotide-binding" evidence="2">
    <location>
        <begin position="411"/>
        <end position="528"/>
    </location>
</feature>
<dbReference type="InterPro" id="IPR018490">
    <property type="entry name" value="cNMP-bd_dom_sf"/>
</dbReference>
<feature type="transmembrane region" description="Helical" evidence="1">
    <location>
        <begin position="159"/>
        <end position="178"/>
    </location>
</feature>
<dbReference type="InterPro" id="IPR014710">
    <property type="entry name" value="RmlC-like_jellyroll"/>
</dbReference>
<evidence type="ECO:0000259" key="2">
    <source>
        <dbReference type="PROSITE" id="PS50042"/>
    </source>
</evidence>
<dbReference type="GO" id="GO:0035725">
    <property type="term" value="P:sodium ion transmembrane transport"/>
    <property type="evidence" value="ECO:0007669"/>
    <property type="project" value="TreeGrafter"/>
</dbReference>
<evidence type="ECO:0000313" key="3">
    <source>
        <dbReference type="EMBL" id="KAK4872706.1"/>
    </source>
</evidence>
<keyword evidence="1" id="KW-1133">Transmembrane helix</keyword>
<dbReference type="Pfam" id="PF00027">
    <property type="entry name" value="cNMP_binding"/>
    <property type="match status" value="1"/>
</dbReference>
<dbReference type="SUPFAM" id="SSF51206">
    <property type="entry name" value="cAMP-binding domain-like"/>
    <property type="match status" value="1"/>
</dbReference>
<dbReference type="Gene3D" id="1.10.287.70">
    <property type="match status" value="1"/>
</dbReference>
<dbReference type="SUPFAM" id="SSF81324">
    <property type="entry name" value="Voltage-gated potassium channels"/>
    <property type="match status" value="1"/>
</dbReference>
<gene>
    <name evidence="3" type="ORF">RN001_014735</name>
</gene>
<dbReference type="Gene3D" id="2.60.120.10">
    <property type="entry name" value="Jelly Rolls"/>
    <property type="match status" value="1"/>
</dbReference>
<feature type="transmembrane region" description="Helical" evidence="1">
    <location>
        <begin position="309"/>
        <end position="334"/>
    </location>
</feature>
<dbReference type="InterPro" id="IPR000595">
    <property type="entry name" value="cNMP-bd_dom"/>
</dbReference>